<dbReference type="Pfam" id="PF04326">
    <property type="entry name" value="SLFN_AlbA_2"/>
    <property type="match status" value="1"/>
</dbReference>
<proteinExistence type="predicted"/>
<accession>A0ABU2B6H1</accession>
<comment type="caution">
    <text evidence="2">The sequence shown here is derived from an EMBL/GenBank/DDBJ whole genome shotgun (WGS) entry which is preliminary data.</text>
</comment>
<protein>
    <submittedName>
        <fullName evidence="2">HTH transcriptional regulator</fullName>
    </submittedName>
</protein>
<organism evidence="2 3">
    <name type="scientific">Corynebacterium felinum</name>
    <dbReference type="NCBI Taxonomy" id="131318"/>
    <lineage>
        <taxon>Bacteria</taxon>
        <taxon>Bacillati</taxon>
        <taxon>Actinomycetota</taxon>
        <taxon>Actinomycetes</taxon>
        <taxon>Mycobacteriales</taxon>
        <taxon>Corynebacteriaceae</taxon>
        <taxon>Corynebacterium</taxon>
    </lineage>
</organism>
<name>A0ABU2B6H1_9CORY</name>
<dbReference type="InterPro" id="IPR038461">
    <property type="entry name" value="Schlafen_AlbA_2_dom_sf"/>
</dbReference>
<dbReference type="RefSeq" id="WP_425551779.1">
    <property type="nucleotide sequence ID" value="NZ_BAAAJS010000013.1"/>
</dbReference>
<feature type="domain" description="Schlafen AlbA-2" evidence="1">
    <location>
        <begin position="9"/>
        <end position="55"/>
    </location>
</feature>
<gene>
    <name evidence="2" type="ORF">J2S37_000147</name>
</gene>
<dbReference type="Gene3D" id="3.30.950.30">
    <property type="entry name" value="Schlafen, AAA domain"/>
    <property type="match status" value="1"/>
</dbReference>
<dbReference type="EMBL" id="JAVDYF010000001">
    <property type="protein sequence ID" value="MDR7353609.1"/>
    <property type="molecule type" value="Genomic_DNA"/>
</dbReference>
<reference evidence="2 3" key="1">
    <citation type="submission" date="2023-07" db="EMBL/GenBank/DDBJ databases">
        <title>Sequencing the genomes of 1000 actinobacteria strains.</title>
        <authorList>
            <person name="Klenk H.-P."/>
        </authorList>
    </citation>
    <scope>NUCLEOTIDE SEQUENCE [LARGE SCALE GENOMIC DNA]</scope>
    <source>
        <strain evidence="2 3">DSM 44508</strain>
    </source>
</reference>
<evidence type="ECO:0000313" key="3">
    <source>
        <dbReference type="Proteomes" id="UP001183619"/>
    </source>
</evidence>
<dbReference type="Proteomes" id="UP001183619">
    <property type="component" value="Unassembled WGS sequence"/>
</dbReference>
<dbReference type="InterPro" id="IPR007421">
    <property type="entry name" value="Schlafen_AlbA_2_dom"/>
</dbReference>
<sequence length="82" mass="8924">MGNTFPQREARNWEFQETVSDTFLKTVSAFANHEGGRIFFGVADSGKIVGFNHPNPDFSWGGFGGGGLGWCVCGVGWFTFAL</sequence>
<keyword evidence="3" id="KW-1185">Reference proteome</keyword>
<evidence type="ECO:0000259" key="1">
    <source>
        <dbReference type="Pfam" id="PF04326"/>
    </source>
</evidence>
<evidence type="ECO:0000313" key="2">
    <source>
        <dbReference type="EMBL" id="MDR7353609.1"/>
    </source>
</evidence>